<feature type="domain" description="Cadherin" evidence="16">
    <location>
        <begin position="3344"/>
        <end position="3450"/>
    </location>
</feature>
<sequence length="4529" mass="500030">MPNNASLVFSGARLSEARGQRLYERDKGIIYCAHFFENGTSFETIEVLEGLPPGSAILNLNRNYSVAYSLYHSSATADGSNLFYIDSNGILTSKVTLDHEDERGNVFDLVVISREISRTEGGLASIVRVRILDQNDHTPKFPKDLYTATVAENSPIGTFVSGLESVYASDLDSGKNSVQNYSIVAGNEAGKFEVDFHVLSGLKFLRLKTKAPIDREETPFFVLTVKVEDGGTPQLSSTAQIRVNILDENDQTPKFGLPTYSVAVSENVLVGTSVLKVNAFDLDISRNAEIYYYFKPAHDFFTVNAHTGIVETACELNFQKGSSFDLTIYAVDRGRNPRQAKTIVRIRLVDIAGFPPSSLGVISSERTPPVFRKHKYFVRIREDFPVGGATVRVEAHQGSGFYTEEKAWRYVILNKPSIIQTIFDINPRSGVITLLEPLDYENKTSFSFVVKVKDEESKDFYESQTRVEIVIEDVNENYFPPIFARSTSIVPISENDREDSLVAKISATDADEGSNGQITYSITGGSGVGKFNIDRDNGKIRSLVPFNLEMASQFDLHVRASDRSKQPLHSNSFLLVRLQSGRQKRPFFSNPKQIVSVRENSEKGTFVALVRASLREGRLRSETPLEYFFSGGNQGGIFSLNSTSGIISTTASLDRESTDLYILKVHAREKGADPSMSSPSQVVVMVTDENDNTPSFDQHEYKVVVTENMGPISNLLCLAAYDPDAEQNGNITYSIISSTGPFSIDPAYGLLSVDKSLDYEHKQLHRLVVQAADNGVPSHMARVTVEISVQDANDVPVFSQAHYTVTALESAKIATDLLAVFHVTDEDAAVKVSIPEDSDVEGTVTILETSDQDRDKNGKFECSMEDMDLQTMDTFSVRRIPEGCALVLRSFLDWSTANQYSFTVRATDQADAAQRKSAVATVTIHVQDTNNHRPEFLQSSYWVSLPNDANIGTTVLTVKAYDLDEGDNAKITYKLSNDMFDVHPSKGVITLKQGFGSVTNRKYEFSVRATDQGIPNRQSAVSVSVSVPSLSFIPPKFKTSVYRTVVPENFSTGVVLLTVHAQKSVSVRSSIEYYIVGGDPQDRFSVGTRSGVFTLRKSLDYEKAKQHVLVVRAVQKGLSRDIPSLPTEVKVFVNVTDVNDNYPRFALPRDPLVTSVNEFQPAGAVVATVKAFDKDTGNHSIITYGLKNLYNPYSGDFQIHRTLGTITTTKELLHSQGATRSFVVTATDSSHPFRKAEAKVVVMINRAIPPPQFDKEEFAEFIPENIHVGKNGPQEPTCNARSVLKYEFVSGNGGNFWCLDITGKIRVNRRLHNEQGTSHHLKITVHDGSRVYRRLTALFNVDDVNDNAPKFTSNSYKFYILENATEYDSVGTVLAVDYDEGSNSLVTYSIAGVEDARSVGKFEIDPDSGLLKTARVLDRETMHQHVVTVRAEDHGNPRLRSLTRVTVVVLDVNDNDPVFATDIFSTWVPVDMKVGSSIFAVVAFDKDWGENGVLRYSVIGRNAEKFITLDPADGSVVLSRPLTSLKPIKFTVMARDLGYPVRNATADVVISINAVPGPPRFLLPSYVARVVENEKAGTGVVRLEVASVDPVISFAFLNGNDKGDFHLRAETGLITTAGPLDYETVARYELIVMATDSSNKMNYVKVVVQVENVNDNEPLFVGVQGGMLEGQILMDAIGNSHVMWVKARDRDTVDIITYKILDERAASYFRIDFEGRLRTRKALTGLQSPYVFKIEASDNGIPSKRAVTSVRLVLLKYHTQQKELQASVAEDVKQEATIIKVKDSAGIKNARFTIIYPVGSPFDINEETGSLNSVRPLDFETIQNYSIIVQVQNSLDLNDYTNIDVVIKILDVNDNSPVFTMEKTRGLYLARVNRNPVQGTVVYTLTASDRDSTGHLRYSLVSSDFNSFFEVEAESGNVKTRGQQGGLLTADFYNLTVRVSDSDTPSRHAEALLTVQVGEYPPVFGEEEYVFNVEENTQKGFTIGYIKARSFSGASLSYRVVHGRTQNKVSLDSNTGRLALPDPLDYERDSNVYYLRIRAEEVGSRFSRRQSSEVNVQILLKDLNDNSPEFSQQRYRYTLPESAPVGTTVLSVIAQDSDSGIYGQFRYYVENPFFAVNLFTGEITTTKPLDYETASSHTFVVLAQDGGSPALNGTAWVEVTLTNVNDNPPRFTQTIYNEYVTEDAGPGELVTTVQASDLDLDPVSYSIMSGDNRSNFVIDSRTGVVRLVKHRQPNLVGPLYVLNISASDGLHVSQAVLLVAIQDINNHKPVFKDCDKYRPVIAEDIAIGSPVIQVSAEDRDMGDNGKVSYHIERPTDGRVYFEIDSDSGLVTTAGTFDREKKRSYQIRITGKDGGSSRQEAERLMGFCQVEITIGDVNDNSPIFGNQAYTTNVNEDLEKGQIVLHVSATDMDAGSNALITYTFERPNLQFRISNTSGVITTRTKLKSSKYRFSVIAHDNGIPSKQSRADVVINVYKAGKNPPKFSKSVYTARVREDVLPQQNVTSVHATSLDPNNMIFYTIVNHPQPFSIDHIKGIVRSLWTLDYEKAANHTVHIRAQDTQNPPLVAFTRLEIFVEDVNDSPPEFPVSRYEGQVAENSPVGSSVIEVKAVDADKGQNGQVSYKFLRKESYASFDIDPVTGLISTKKVFDRERTGRYTLIVQARDSGDIPKSSSCLVDVIISDKNDQTPAFQQPVYNVSVFEDIARGTRILSVTAVDDDIGNNAKVQYYITAGNKGAAFAISKDLGQIVVVSSLDRETQDYYQLIIRAQDGRNAGTAVVNILVKDINDNNPKFSNNSYIAYVYENQANGSYVTTLSATDKDLGLGGKFLFSISGQGRDAFEIDASTGVMRTTKSLDREAKARYVFLAFATDNPYSDAGSRRTGSCDVEVRIRDKNDNPPRFPDGEYEGGVQENQLPGKEVMTMLAVDDDDPNENGNAVLSYQLLDDSGGLFKIDAHSGLITTLAMLDRESRDEYRLIVNATDRGEPSLSGQTEVKVRVTDANDHAPRFVKEKFESSVFENALVDSSVMLLNATDGDIGINAKLKFSIIDSDIKGEEDSSRMFRIVEGTGELRVARSLDYETKKEYHLKILVRDSGDPSFSDTAEVTIEIKDYNDNPPVFSPVGYGTKVREDIDPGSYLMSVTARDSDTGTNKDFKYSIFEGNPDKQFRIDPKHGHVYVNQRLDRETQESYLLTIRATNIAFPRLYGHATMKVTLIDVNDNGPTFHPSEFHFSVKENTAPSQTIGKISVSDPDGDLLNQGPFFFEIVSGNEDGFFALNNRTGDFSTKTKFDREKLDIYTLLIRASDSGTPKMSSDTRVFVHISDANDNPHSPGNLKLLLNSYQGKFPGGRVGKVYVVDKDTDDKRIYEVVTNDSDYFTVERMTGMIVSRPNPPKGRYFLTARVSDASGSFANVICSVTIEVKEVTSDAMRNSMAIRLSGVQREGFVTTVLPRFKESVASILQTNEENVDLFSVQNAPKTDNAVDVRFAAHGSPYYTPERMTAILKNNRPNLSKALQDFHVNVSVIGVDECLYETCESGGCENVLVANGEVEVISVKKTSFASIVAILTARCGDCDGNRKETDSCGSKPCLNGGTCVEIPEGYICRCFGGYDGPNCELTTRSFEPGEWIWLPPPQQCTVGSLSLEFASREANGLLLYGGPTSPVGNGDVYDFITLELSGGKILVSMSLGDLNDVVRLGVTSGMALNDGEWHHVEVFRDKTLVRITVDKCRDAPLTRTQAEGVEDRSQCSSTARLKSVKNKMLNLNGPLQLGGTSNKQLRYPELTTTSYKGCIRNVISQGKYYDLKNPSLKNGTKERCPMMDQHCQQHQCHRRAICVPSWTGYTCSCPFGRAGRTCGQKTRTLNYADGSFTKYVFYLHKFEYDPRQIKIRMQIRTRDPNGGILMYTSGSEEGRFSSLEVVPFDIEGDGERELIVTYTLGSGKEGGRPAVVQLTGVNVGDGQWHDISVLRERRLLKLSVDSDSGGYTVTEHLGTEHALFVLDPTRTFIGGLHPPTLSRRRRDDAKDFVGCINDVQFNGHPLNYYNETSSLGIAISVGVSGGCTAEPVCTPNPCIASEWCRDIWRKFVCLPRLCASRPCKNGGTCVEGVDREGKSKFRCQCPRSFEGALCEVQSSVVIATEPGIGLENGLIIGLSVLVVTLILSVLVLILYLRRSHPKKEEIRVGEEPFKRDNVANYRIEGGGEEDIEEQDHLRDILRSFETADFSSCKLSGSSNDVSGPYVVVAPLKRETDQRQSDGIPGVSKPVQKPVEPVAKGQKAGCSLWRDGSNEDLPDSCSYPSAVSTPERRRRICPSSKGYGEIKDRQTPEGGESGAEGSPTRKLTEVFGLSAEEQAGWRSPPEGFSSPTEEGFSSLGKRERGNGASLTRPAKTGEENRTAEEKCGSVCEPQAPVSFAAENPMSRPNSELRSASKGDGLAPVQRYSLPPRKPPRSYFPRGAPPAPGTFLPEDVMQKFCYEGSGSPTISLSTLGDTEGESEADDNYEYVNDMGDKFKKLAKIYGLPPSVSFSPHNEIIGE</sequence>
<comment type="caution">
    <text evidence="9">Lacks conserved residue(s) required for the propagation of feature annotation.</text>
</comment>
<feature type="domain" description="Cadherin" evidence="16">
    <location>
        <begin position="1148"/>
        <end position="1253"/>
    </location>
</feature>
<dbReference type="Pfam" id="PF00028">
    <property type="entry name" value="Cadherin"/>
    <property type="match status" value="25"/>
</dbReference>
<evidence type="ECO:0000256" key="13">
    <source>
        <dbReference type="SAM" id="Phobius"/>
    </source>
</evidence>
<dbReference type="PROSITE" id="PS01186">
    <property type="entry name" value="EGF_2"/>
    <property type="match status" value="1"/>
</dbReference>
<dbReference type="SMART" id="SM00179">
    <property type="entry name" value="EGF_CA"/>
    <property type="match status" value="2"/>
</dbReference>
<feature type="domain" description="Cadherin" evidence="16">
    <location>
        <begin position="256"/>
        <end position="371"/>
    </location>
</feature>
<dbReference type="Gene3D" id="2.10.25.10">
    <property type="entry name" value="Laminin"/>
    <property type="match status" value="3"/>
</dbReference>
<dbReference type="InterPro" id="IPR020894">
    <property type="entry name" value="Cadherin_CS"/>
</dbReference>
<dbReference type="Gene3D" id="4.10.900.10">
    <property type="entry name" value="TCF3-CBD (Catenin binding domain)"/>
    <property type="match status" value="1"/>
</dbReference>
<evidence type="ECO:0000256" key="6">
    <source>
        <dbReference type="ARBA" id="ARBA00023136"/>
    </source>
</evidence>
<dbReference type="PROSITE" id="PS00022">
    <property type="entry name" value="EGF_1"/>
    <property type="match status" value="3"/>
</dbReference>
<feature type="domain" description="Cadherin" evidence="16">
    <location>
        <begin position="1460"/>
        <end position="1561"/>
    </location>
</feature>
<feature type="domain" description="Cadherin" evidence="16">
    <location>
        <begin position="589"/>
        <end position="696"/>
    </location>
</feature>
<dbReference type="PRINTS" id="PR00205">
    <property type="entry name" value="CADHERIN"/>
</dbReference>
<feature type="domain" description="Cadherin" evidence="16">
    <location>
        <begin position="2585"/>
        <end position="2689"/>
    </location>
</feature>
<keyword evidence="18" id="KW-1185">Reference proteome</keyword>
<proteinExistence type="predicted"/>
<organism evidence="17 18">
    <name type="scientific">Porites lobata</name>
    <dbReference type="NCBI Taxonomy" id="104759"/>
    <lineage>
        <taxon>Eukaryota</taxon>
        <taxon>Metazoa</taxon>
        <taxon>Cnidaria</taxon>
        <taxon>Anthozoa</taxon>
        <taxon>Hexacorallia</taxon>
        <taxon>Scleractinia</taxon>
        <taxon>Fungiina</taxon>
        <taxon>Poritidae</taxon>
        <taxon>Porites</taxon>
    </lineage>
</organism>
<feature type="domain" description="EGF-like" evidence="15">
    <location>
        <begin position="4083"/>
        <end position="4124"/>
    </location>
</feature>
<feature type="domain" description="Cadherin" evidence="16">
    <location>
        <begin position="2071"/>
        <end position="2171"/>
    </location>
</feature>
<feature type="domain" description="Cadherin" evidence="16">
    <location>
        <begin position="937"/>
        <end position="1037"/>
    </location>
</feature>
<feature type="domain" description="Cadherin" evidence="16">
    <location>
        <begin position="1864"/>
        <end position="1957"/>
    </location>
</feature>
<feature type="domain" description="Cadherin" evidence="16">
    <location>
        <begin position="3007"/>
        <end position="3117"/>
    </location>
</feature>
<dbReference type="InterPro" id="IPR001881">
    <property type="entry name" value="EGF-like_Ca-bd_dom"/>
</dbReference>
<dbReference type="PANTHER" id="PTHR24026:SF51">
    <property type="entry name" value="PROTOCADHERIN-LIKE WING POLARITY PROTEIN STAN"/>
    <property type="match status" value="1"/>
</dbReference>
<evidence type="ECO:0000256" key="4">
    <source>
        <dbReference type="ARBA" id="ARBA00022837"/>
    </source>
</evidence>
<evidence type="ECO:0000259" key="14">
    <source>
        <dbReference type="PROSITE" id="PS50025"/>
    </source>
</evidence>
<keyword evidence="7 9" id="KW-1015">Disulfide bond</keyword>
<dbReference type="InterPro" id="IPR027397">
    <property type="entry name" value="Catenin-bd_sf"/>
</dbReference>
<feature type="domain" description="Cadherin" evidence="16">
    <location>
        <begin position="1562"/>
        <end position="1660"/>
    </location>
</feature>
<evidence type="ECO:0000256" key="10">
    <source>
        <dbReference type="RuleBase" id="RU003318"/>
    </source>
</evidence>
<comment type="subcellular location">
    <subcellularLocation>
        <location evidence="10">Cell membrane</location>
        <topology evidence="10">Single-pass type I membrane protein</topology>
    </subcellularLocation>
    <subcellularLocation>
        <location evidence="1">Membrane</location>
    </subcellularLocation>
</comment>
<feature type="domain" description="Cadherin" evidence="16">
    <location>
        <begin position="484"/>
        <end position="588"/>
    </location>
</feature>
<evidence type="ECO:0000259" key="15">
    <source>
        <dbReference type="PROSITE" id="PS50026"/>
    </source>
</evidence>
<keyword evidence="2 10" id="KW-0812">Transmembrane</keyword>
<dbReference type="Pfam" id="PF00008">
    <property type="entry name" value="EGF"/>
    <property type="match status" value="2"/>
</dbReference>
<feature type="domain" description="Cadherin" evidence="16">
    <location>
        <begin position="2273"/>
        <end position="2383"/>
    </location>
</feature>
<feature type="domain" description="EGF-like" evidence="15">
    <location>
        <begin position="3577"/>
        <end position="3613"/>
    </location>
</feature>
<dbReference type="SUPFAM" id="SSF49899">
    <property type="entry name" value="Concanavalin A-like lectins/glucanases"/>
    <property type="match status" value="2"/>
</dbReference>
<feature type="domain" description="Laminin G" evidence="14">
    <location>
        <begin position="3857"/>
        <end position="4056"/>
    </location>
</feature>
<dbReference type="Gene3D" id="2.60.120.200">
    <property type="match status" value="2"/>
</dbReference>
<comment type="function">
    <text evidence="11">Cadherins are calcium-dependent cell adhesion proteins.</text>
</comment>
<feature type="domain" description="Cadherin" evidence="16">
    <location>
        <begin position="1352"/>
        <end position="1459"/>
    </location>
</feature>
<feature type="disulfide bond" evidence="9">
    <location>
        <begin position="3603"/>
        <end position="3612"/>
    </location>
</feature>
<dbReference type="SUPFAM" id="SSF49313">
    <property type="entry name" value="Cadherin-like"/>
    <property type="match status" value="31"/>
</dbReference>
<feature type="domain" description="Cadherin" evidence="16">
    <location>
        <begin position="1038"/>
        <end position="1145"/>
    </location>
</feature>
<feature type="domain" description="Cadherin" evidence="16">
    <location>
        <begin position="142"/>
        <end position="255"/>
    </location>
</feature>
<feature type="domain" description="Cadherin" evidence="16">
    <location>
        <begin position="1760"/>
        <end position="1859"/>
    </location>
</feature>
<dbReference type="InterPro" id="IPR015919">
    <property type="entry name" value="Cadherin-like_sf"/>
</dbReference>
<dbReference type="Gene3D" id="2.60.40.60">
    <property type="entry name" value="Cadherins"/>
    <property type="match status" value="31"/>
</dbReference>
<feature type="domain" description="EGF-like" evidence="15">
    <location>
        <begin position="3816"/>
        <end position="3852"/>
    </location>
</feature>
<dbReference type="PANTHER" id="PTHR24026">
    <property type="entry name" value="FAT ATYPICAL CADHERIN-RELATED"/>
    <property type="match status" value="1"/>
</dbReference>
<dbReference type="CDD" id="cd00110">
    <property type="entry name" value="LamG"/>
    <property type="match status" value="2"/>
</dbReference>
<protein>
    <submittedName>
        <fullName evidence="17">Uncharacterized protein</fullName>
    </submittedName>
</protein>
<feature type="domain" description="Cadherin" evidence="16">
    <location>
        <begin position="826"/>
        <end position="936"/>
    </location>
</feature>
<accession>A0ABN8P9J3</accession>
<evidence type="ECO:0000313" key="17">
    <source>
        <dbReference type="EMBL" id="CAH3138860.1"/>
    </source>
</evidence>
<feature type="compositionally biased region" description="Basic and acidic residues" evidence="12">
    <location>
        <begin position="4383"/>
        <end position="4395"/>
    </location>
</feature>
<dbReference type="PROSITE" id="PS50025">
    <property type="entry name" value="LAM_G_DOMAIN"/>
    <property type="match status" value="2"/>
</dbReference>
<feature type="domain" description="Cadherin" evidence="16">
    <location>
        <begin position="372"/>
        <end position="483"/>
    </location>
</feature>
<keyword evidence="10" id="KW-0130">Cell adhesion</keyword>
<dbReference type="SUPFAM" id="SSF57196">
    <property type="entry name" value="EGF/Laminin"/>
    <property type="match status" value="1"/>
</dbReference>
<dbReference type="PROSITE" id="PS00232">
    <property type="entry name" value="CADHERIN_1"/>
    <property type="match status" value="9"/>
</dbReference>
<dbReference type="CDD" id="cd11304">
    <property type="entry name" value="Cadherin_repeat"/>
    <property type="match status" value="31"/>
</dbReference>
<keyword evidence="4 8" id="KW-0106">Calcium</keyword>
<dbReference type="EMBL" id="CALNXK010000061">
    <property type="protein sequence ID" value="CAH3138860.1"/>
    <property type="molecule type" value="Genomic_DNA"/>
</dbReference>
<evidence type="ECO:0000313" key="18">
    <source>
        <dbReference type="Proteomes" id="UP001159405"/>
    </source>
</evidence>
<feature type="region of interest" description="Disordered" evidence="12">
    <location>
        <begin position="4242"/>
        <end position="4458"/>
    </location>
</feature>
<dbReference type="Proteomes" id="UP001159405">
    <property type="component" value="Unassembled WGS sequence"/>
</dbReference>
<dbReference type="InterPro" id="IPR001791">
    <property type="entry name" value="Laminin_G"/>
</dbReference>
<feature type="domain" description="Cadherin" evidence="16">
    <location>
        <begin position="1965"/>
        <end position="2070"/>
    </location>
</feature>
<dbReference type="InterPro" id="IPR013320">
    <property type="entry name" value="ConA-like_dom_sf"/>
</dbReference>
<dbReference type="Pfam" id="PF02210">
    <property type="entry name" value="Laminin_G_2"/>
    <property type="match status" value="2"/>
</dbReference>
<feature type="disulfide bond" evidence="9">
    <location>
        <begin position="3842"/>
        <end position="3851"/>
    </location>
</feature>
<reference evidence="17 18" key="1">
    <citation type="submission" date="2022-05" db="EMBL/GenBank/DDBJ databases">
        <authorList>
            <consortium name="Genoscope - CEA"/>
            <person name="William W."/>
        </authorList>
    </citation>
    <scope>NUCLEOTIDE SEQUENCE [LARGE SCALE GENOMIC DNA]</scope>
</reference>
<feature type="domain" description="Cadherin" evidence="16">
    <location>
        <begin position="1682"/>
        <end position="1764"/>
    </location>
</feature>
<evidence type="ECO:0000256" key="2">
    <source>
        <dbReference type="ARBA" id="ARBA00022692"/>
    </source>
</evidence>
<dbReference type="PROSITE" id="PS50268">
    <property type="entry name" value="CADHERIN_2"/>
    <property type="match status" value="32"/>
</dbReference>
<gene>
    <name evidence="17" type="ORF">PLOB_00040344</name>
</gene>
<dbReference type="InterPro" id="IPR000233">
    <property type="entry name" value="Cadherin_Y-type_LIR"/>
</dbReference>
<feature type="domain" description="Cadherin" evidence="16">
    <location>
        <begin position="2384"/>
        <end position="2483"/>
    </location>
</feature>
<evidence type="ECO:0000259" key="16">
    <source>
        <dbReference type="PROSITE" id="PS50268"/>
    </source>
</evidence>
<feature type="disulfide bond" evidence="9">
    <location>
        <begin position="4114"/>
        <end position="4123"/>
    </location>
</feature>
<evidence type="ECO:0000256" key="7">
    <source>
        <dbReference type="ARBA" id="ARBA00023157"/>
    </source>
</evidence>
<dbReference type="SMART" id="SM00282">
    <property type="entry name" value="LamG"/>
    <property type="match status" value="2"/>
</dbReference>
<feature type="domain" description="Cadherin" evidence="16">
    <location>
        <begin position="2900"/>
        <end position="3006"/>
    </location>
</feature>
<feature type="domain" description="Cadherin" evidence="16">
    <location>
        <begin position="2172"/>
        <end position="2271"/>
    </location>
</feature>
<dbReference type="InterPro" id="IPR056370">
    <property type="entry name" value="Shg-like_Ig-like"/>
</dbReference>
<evidence type="ECO:0000256" key="12">
    <source>
        <dbReference type="SAM" id="MobiDB-lite"/>
    </source>
</evidence>
<dbReference type="CDD" id="cd00054">
    <property type="entry name" value="EGF_CA"/>
    <property type="match status" value="3"/>
</dbReference>
<feature type="domain" description="Laminin G" evidence="14">
    <location>
        <begin position="3614"/>
        <end position="3813"/>
    </location>
</feature>
<feature type="domain" description="Cadherin" evidence="16">
    <location>
        <begin position="2690"/>
        <end position="2791"/>
    </location>
</feature>
<evidence type="ECO:0000256" key="3">
    <source>
        <dbReference type="ARBA" id="ARBA00022737"/>
    </source>
</evidence>
<dbReference type="InterPro" id="IPR000742">
    <property type="entry name" value="EGF"/>
</dbReference>
<comment type="caution">
    <text evidence="17">The sequence shown here is derived from an EMBL/GenBank/DDBJ whole genome shotgun (WGS) entry which is preliminary data.</text>
</comment>
<feature type="transmembrane region" description="Helical" evidence="13">
    <location>
        <begin position="4143"/>
        <end position="4165"/>
    </location>
</feature>
<keyword evidence="3" id="KW-0677">Repeat</keyword>
<dbReference type="SMART" id="SM00112">
    <property type="entry name" value="CA"/>
    <property type="match status" value="32"/>
</dbReference>
<feature type="domain" description="Cadherin" evidence="16">
    <location>
        <begin position="2792"/>
        <end position="2899"/>
    </location>
</feature>
<evidence type="ECO:0000256" key="11">
    <source>
        <dbReference type="RuleBase" id="RU004357"/>
    </source>
</evidence>
<feature type="domain" description="Cadherin" evidence="16">
    <location>
        <begin position="2484"/>
        <end position="2584"/>
    </location>
</feature>
<evidence type="ECO:0000256" key="9">
    <source>
        <dbReference type="PROSITE-ProRule" id="PRU00076"/>
    </source>
</evidence>
<evidence type="ECO:0000256" key="1">
    <source>
        <dbReference type="ARBA" id="ARBA00004370"/>
    </source>
</evidence>
<name>A0ABN8P9J3_9CNID</name>
<evidence type="ECO:0000256" key="5">
    <source>
        <dbReference type="ARBA" id="ARBA00022989"/>
    </source>
</evidence>
<feature type="domain" description="Cadherin" evidence="16">
    <location>
        <begin position="3118"/>
        <end position="3222"/>
    </location>
</feature>
<keyword evidence="6 13" id="KW-0472">Membrane</keyword>
<dbReference type="Pfam" id="PF01049">
    <property type="entry name" value="CADH_Y-type_LIR"/>
    <property type="match status" value="1"/>
</dbReference>
<dbReference type="PROSITE" id="PS50026">
    <property type="entry name" value="EGF_3"/>
    <property type="match status" value="3"/>
</dbReference>
<feature type="domain" description="Cadherin" evidence="16">
    <location>
        <begin position="39"/>
        <end position="141"/>
    </location>
</feature>
<feature type="domain" description="Cadherin" evidence="16">
    <location>
        <begin position="1284"/>
        <end position="1351"/>
    </location>
</feature>
<feature type="domain" description="Cadherin" evidence="16">
    <location>
        <begin position="697"/>
        <end position="798"/>
    </location>
</feature>
<dbReference type="SMART" id="SM00181">
    <property type="entry name" value="EGF"/>
    <property type="match status" value="3"/>
</dbReference>
<keyword evidence="9" id="KW-0245">EGF-like domain</keyword>
<keyword evidence="5 13" id="KW-1133">Transmembrane helix</keyword>
<evidence type="ECO:0000256" key="8">
    <source>
        <dbReference type="PROSITE-ProRule" id="PRU00043"/>
    </source>
</evidence>
<dbReference type="Pfam" id="PF24811">
    <property type="entry name" value="Ig_Shg"/>
    <property type="match status" value="1"/>
</dbReference>
<dbReference type="InterPro" id="IPR002126">
    <property type="entry name" value="Cadherin-like_dom"/>
</dbReference>
<feature type="domain" description="Cadherin" evidence="16">
    <location>
        <begin position="3223"/>
        <end position="3331"/>
    </location>
</feature>